<dbReference type="SUPFAM" id="SSF51110">
    <property type="entry name" value="alpha-D-mannose-specific plant lectins"/>
    <property type="match status" value="1"/>
</dbReference>
<dbReference type="SMART" id="SM00108">
    <property type="entry name" value="B_lectin"/>
    <property type="match status" value="1"/>
</dbReference>
<sequence length="160" mass="17595">MGSILSLCPGMGVGKEENFTNSIQDSINSDNVVMRGGDVVNQGQCVHCGVRVNNNGISVVKYYYLRLQGNGELVLYTPTFIAGIPMEIIWQTGGIKQGTRPYKLKLEQNANLVIQDIMGMIMWQTNSKQKNCKGIPEVILNGESFGIRVGKKIVWSSALK</sequence>
<feature type="domain" description="Bulb-type lectin" evidence="1">
    <location>
        <begin position="18"/>
        <end position="129"/>
    </location>
</feature>
<gene>
    <name evidence="2" type="ORF">LOD99_2585</name>
</gene>
<name>A0AAV7K1B8_9METZ</name>
<dbReference type="AlphaFoldDB" id="A0AAV7K1B8"/>
<accession>A0AAV7K1B8</accession>
<dbReference type="EMBL" id="JAKMXF010000221">
    <property type="protein sequence ID" value="KAI6654706.1"/>
    <property type="molecule type" value="Genomic_DNA"/>
</dbReference>
<reference evidence="2 3" key="1">
    <citation type="journal article" date="2023" name="BMC Biol.">
        <title>The compact genome of the sponge Oopsacas minuta (Hexactinellida) is lacking key metazoan core genes.</title>
        <authorList>
            <person name="Santini S."/>
            <person name="Schenkelaars Q."/>
            <person name="Jourda C."/>
            <person name="Duchesne M."/>
            <person name="Belahbib H."/>
            <person name="Rocher C."/>
            <person name="Selva M."/>
            <person name="Riesgo A."/>
            <person name="Vervoort M."/>
            <person name="Leys S.P."/>
            <person name="Kodjabachian L."/>
            <person name="Le Bivic A."/>
            <person name="Borchiellini C."/>
            <person name="Claverie J.M."/>
            <person name="Renard E."/>
        </authorList>
    </citation>
    <scope>NUCLEOTIDE SEQUENCE [LARGE SCALE GENOMIC DNA]</scope>
    <source>
        <strain evidence="2">SPO-2</strain>
    </source>
</reference>
<dbReference type="Gene3D" id="2.90.10.10">
    <property type="entry name" value="Bulb-type lectin domain"/>
    <property type="match status" value="1"/>
</dbReference>
<evidence type="ECO:0000259" key="1">
    <source>
        <dbReference type="SMART" id="SM00108"/>
    </source>
</evidence>
<organism evidence="2 3">
    <name type="scientific">Oopsacas minuta</name>
    <dbReference type="NCBI Taxonomy" id="111878"/>
    <lineage>
        <taxon>Eukaryota</taxon>
        <taxon>Metazoa</taxon>
        <taxon>Porifera</taxon>
        <taxon>Hexactinellida</taxon>
        <taxon>Hexasterophora</taxon>
        <taxon>Lyssacinosida</taxon>
        <taxon>Leucopsacidae</taxon>
        <taxon>Oopsacas</taxon>
    </lineage>
</organism>
<dbReference type="Proteomes" id="UP001165289">
    <property type="component" value="Unassembled WGS sequence"/>
</dbReference>
<comment type="caution">
    <text evidence="2">The sequence shown here is derived from an EMBL/GenBank/DDBJ whole genome shotgun (WGS) entry which is preliminary data.</text>
</comment>
<keyword evidence="3" id="KW-1185">Reference proteome</keyword>
<dbReference type="InterPro" id="IPR001480">
    <property type="entry name" value="Bulb-type_lectin_dom"/>
</dbReference>
<dbReference type="InterPro" id="IPR036426">
    <property type="entry name" value="Bulb-type_lectin_dom_sf"/>
</dbReference>
<evidence type="ECO:0000313" key="3">
    <source>
        <dbReference type="Proteomes" id="UP001165289"/>
    </source>
</evidence>
<proteinExistence type="predicted"/>
<protein>
    <submittedName>
        <fullName evidence="2">Mannose-specific lectin-like</fullName>
    </submittedName>
</protein>
<evidence type="ECO:0000313" key="2">
    <source>
        <dbReference type="EMBL" id="KAI6654706.1"/>
    </source>
</evidence>